<dbReference type="InterPro" id="IPR004165">
    <property type="entry name" value="CoA_trans_fam_I"/>
</dbReference>
<evidence type="ECO:0000313" key="4">
    <source>
        <dbReference type="Proteomes" id="UP000823927"/>
    </source>
</evidence>
<evidence type="ECO:0000256" key="1">
    <source>
        <dbReference type="ARBA" id="ARBA00005612"/>
    </source>
</evidence>
<organism evidence="3 4">
    <name type="scientific">Candidatus Scybalocola faecigallinarum</name>
    <dbReference type="NCBI Taxonomy" id="2840941"/>
    <lineage>
        <taxon>Bacteria</taxon>
        <taxon>Bacillati</taxon>
        <taxon>Bacillota</taxon>
        <taxon>Clostridia</taxon>
        <taxon>Lachnospirales</taxon>
        <taxon>Lachnospiraceae</taxon>
        <taxon>Lachnospiraceae incertae sedis</taxon>
        <taxon>Candidatus Scybalocola (ex Gilroy et al. 2021)</taxon>
    </lineage>
</organism>
<dbReference type="PANTHER" id="PTHR13707">
    <property type="entry name" value="KETOACID-COENZYME A TRANSFERASE"/>
    <property type="match status" value="1"/>
</dbReference>
<dbReference type="SUPFAM" id="SSF100950">
    <property type="entry name" value="NagB/RpiA/CoA transferase-like"/>
    <property type="match status" value="1"/>
</dbReference>
<dbReference type="Gene3D" id="3.40.1080.10">
    <property type="entry name" value="Glutaconate Coenzyme A-transferase"/>
    <property type="match status" value="1"/>
</dbReference>
<comment type="similarity">
    <text evidence="1">Belongs to the 3-oxoacid CoA-transferase subunit A family.</text>
</comment>
<dbReference type="AlphaFoldDB" id="A0A9D1F6V5"/>
<reference evidence="3" key="2">
    <citation type="journal article" date="2021" name="PeerJ">
        <title>Extensive microbial diversity within the chicken gut microbiome revealed by metagenomics and culture.</title>
        <authorList>
            <person name="Gilroy R."/>
            <person name="Ravi A."/>
            <person name="Getino M."/>
            <person name="Pursley I."/>
            <person name="Horton D.L."/>
            <person name="Alikhan N.F."/>
            <person name="Baker D."/>
            <person name="Gharbi K."/>
            <person name="Hall N."/>
            <person name="Watson M."/>
            <person name="Adriaenssens E.M."/>
            <person name="Foster-Nyarko E."/>
            <person name="Jarju S."/>
            <person name="Secka A."/>
            <person name="Antonio M."/>
            <person name="Oren A."/>
            <person name="Chaudhuri R.R."/>
            <person name="La Ragione R."/>
            <person name="Hildebrand F."/>
            <person name="Pallen M.J."/>
        </authorList>
    </citation>
    <scope>NUCLEOTIDE SEQUENCE</scope>
    <source>
        <strain evidence="3">CHK178-757</strain>
    </source>
</reference>
<accession>A0A9D1F6V5</accession>
<gene>
    <name evidence="3" type="ORF">IAB46_13530</name>
</gene>
<dbReference type="SMART" id="SM00882">
    <property type="entry name" value="CoA_trans"/>
    <property type="match status" value="1"/>
</dbReference>
<dbReference type="InterPro" id="IPR037171">
    <property type="entry name" value="NagB/RpiA_transferase-like"/>
</dbReference>
<dbReference type="PANTHER" id="PTHR13707:SF60">
    <property type="entry name" value="ACETATE COA-TRANSFERASE SUBUNIT ALPHA"/>
    <property type="match status" value="1"/>
</dbReference>
<dbReference type="NCBIfam" id="TIGR02429">
    <property type="entry name" value="pcaI_scoA_fam"/>
    <property type="match status" value="1"/>
</dbReference>
<comment type="caution">
    <text evidence="3">The sequence shown here is derived from an EMBL/GenBank/DDBJ whole genome shotgun (WGS) entry which is preliminary data.</text>
</comment>
<dbReference type="InterPro" id="IPR004163">
    <property type="entry name" value="CoA_transf_BS"/>
</dbReference>
<dbReference type="Proteomes" id="UP000823927">
    <property type="component" value="Unassembled WGS sequence"/>
</dbReference>
<keyword evidence="2 3" id="KW-0808">Transferase</keyword>
<dbReference type="PROSITE" id="PS01273">
    <property type="entry name" value="COA_TRANSF_1"/>
    <property type="match status" value="1"/>
</dbReference>
<dbReference type="Pfam" id="PF01144">
    <property type="entry name" value="CoA_trans"/>
    <property type="match status" value="1"/>
</dbReference>
<reference evidence="3" key="1">
    <citation type="submission" date="2020-10" db="EMBL/GenBank/DDBJ databases">
        <authorList>
            <person name="Gilroy R."/>
        </authorList>
    </citation>
    <scope>NUCLEOTIDE SEQUENCE</scope>
    <source>
        <strain evidence="3">CHK178-757</strain>
    </source>
</reference>
<dbReference type="InterPro" id="IPR012792">
    <property type="entry name" value="3-oxoacid_CoA-transf_A"/>
</dbReference>
<proteinExistence type="inferred from homology"/>
<name>A0A9D1F6V5_9FIRM</name>
<sequence length="232" mass="24198">MAKVEQITAAQAAALVKDGMTVMVGGFMANGTPECIIDALVESGVKDLTIICNDAGWGRKKNKQTGEYEGKARGVGKLIQNGQVKKVIASHVGLNPEFGDLYTEGAIELELVPQGTLAERIHCGGAGLGGFYTPTGVGTVVADGKETKVIDGVEYILERPLHADVALIGGNVVDESGNTRYAGSERNFNVVMATAADTVIVRARQIVESGAIGADYVETPGIFVDYIVGGEA</sequence>
<dbReference type="GO" id="GO:0008410">
    <property type="term" value="F:CoA-transferase activity"/>
    <property type="evidence" value="ECO:0007669"/>
    <property type="project" value="InterPro"/>
</dbReference>
<evidence type="ECO:0000256" key="2">
    <source>
        <dbReference type="ARBA" id="ARBA00022679"/>
    </source>
</evidence>
<dbReference type="EMBL" id="DVIT01000058">
    <property type="protein sequence ID" value="HIS48545.1"/>
    <property type="molecule type" value="Genomic_DNA"/>
</dbReference>
<protein>
    <submittedName>
        <fullName evidence="3">CoA transferase subunit A</fullName>
    </submittedName>
</protein>
<evidence type="ECO:0000313" key="3">
    <source>
        <dbReference type="EMBL" id="HIS48545.1"/>
    </source>
</evidence>